<feature type="domain" description="PAC" evidence="9">
    <location>
        <begin position="1022"/>
        <end position="1075"/>
    </location>
</feature>
<dbReference type="Gene3D" id="3.30.70.1230">
    <property type="entry name" value="Nucleotide cyclase"/>
    <property type="match status" value="1"/>
</dbReference>
<dbReference type="Pfam" id="PF00211">
    <property type="entry name" value="Guanylate_cyc"/>
    <property type="match status" value="1"/>
</dbReference>
<protein>
    <recommendedName>
        <fullName evidence="13">Guanylate cyclase</fullName>
    </recommendedName>
</protein>
<evidence type="ECO:0000256" key="6">
    <source>
        <dbReference type="ARBA" id="ARBA00023239"/>
    </source>
</evidence>
<evidence type="ECO:0000256" key="4">
    <source>
        <dbReference type="ARBA" id="ARBA00022989"/>
    </source>
</evidence>
<dbReference type="InterPro" id="IPR000700">
    <property type="entry name" value="PAS-assoc_C"/>
</dbReference>
<feature type="compositionally biased region" description="Polar residues" evidence="8">
    <location>
        <begin position="662"/>
        <end position="671"/>
    </location>
</feature>
<dbReference type="SMART" id="SM00044">
    <property type="entry name" value="CYCc"/>
    <property type="match status" value="1"/>
</dbReference>
<dbReference type="EMBL" id="JAEHOE010000131">
    <property type="protein sequence ID" value="KAG2485323.1"/>
    <property type="molecule type" value="Genomic_DNA"/>
</dbReference>
<feature type="region of interest" description="Disordered" evidence="8">
    <location>
        <begin position="879"/>
        <end position="948"/>
    </location>
</feature>
<comment type="caution">
    <text evidence="11">The sequence shown here is derived from an EMBL/GenBank/DDBJ whole genome shotgun (WGS) entry which is preliminary data.</text>
</comment>
<keyword evidence="2" id="KW-0812">Transmembrane</keyword>
<dbReference type="PANTHER" id="PTHR11920">
    <property type="entry name" value="GUANYLYL CYCLASE"/>
    <property type="match status" value="1"/>
</dbReference>
<dbReference type="GO" id="GO:0001653">
    <property type="term" value="F:peptide receptor activity"/>
    <property type="evidence" value="ECO:0007669"/>
    <property type="project" value="TreeGrafter"/>
</dbReference>
<gene>
    <name evidence="11" type="ORF">HYH03_015905</name>
</gene>
<feature type="region of interest" description="Disordered" evidence="8">
    <location>
        <begin position="456"/>
        <end position="485"/>
    </location>
</feature>
<feature type="compositionally biased region" description="Polar residues" evidence="8">
    <location>
        <begin position="692"/>
        <end position="703"/>
    </location>
</feature>
<evidence type="ECO:0000256" key="8">
    <source>
        <dbReference type="SAM" id="MobiDB-lite"/>
    </source>
</evidence>
<dbReference type="InterPro" id="IPR001054">
    <property type="entry name" value="A/G_cyclase"/>
</dbReference>
<dbReference type="OrthoDB" id="548029at2759"/>
<dbReference type="InterPro" id="IPR018297">
    <property type="entry name" value="A/G_cyclase_CS"/>
</dbReference>
<organism evidence="11 12">
    <name type="scientific">Edaphochlamys debaryana</name>
    <dbReference type="NCBI Taxonomy" id="47281"/>
    <lineage>
        <taxon>Eukaryota</taxon>
        <taxon>Viridiplantae</taxon>
        <taxon>Chlorophyta</taxon>
        <taxon>core chlorophytes</taxon>
        <taxon>Chlorophyceae</taxon>
        <taxon>CS clade</taxon>
        <taxon>Chlamydomonadales</taxon>
        <taxon>Chlamydomonadales incertae sedis</taxon>
        <taxon>Edaphochlamys</taxon>
    </lineage>
</organism>
<dbReference type="CDD" id="cd07302">
    <property type="entry name" value="CHD"/>
    <property type="match status" value="1"/>
</dbReference>
<dbReference type="GO" id="GO:0000166">
    <property type="term" value="F:nucleotide binding"/>
    <property type="evidence" value="ECO:0007669"/>
    <property type="project" value="UniProtKB-KW"/>
</dbReference>
<dbReference type="InterPro" id="IPR029787">
    <property type="entry name" value="Nucleotide_cyclase"/>
</dbReference>
<dbReference type="GO" id="GO:0035556">
    <property type="term" value="P:intracellular signal transduction"/>
    <property type="evidence" value="ECO:0007669"/>
    <property type="project" value="InterPro"/>
</dbReference>
<evidence type="ECO:0000259" key="9">
    <source>
        <dbReference type="PROSITE" id="PS50113"/>
    </source>
</evidence>
<feature type="region of interest" description="Disordered" evidence="8">
    <location>
        <begin position="1102"/>
        <end position="1138"/>
    </location>
</feature>
<dbReference type="PROSITE" id="PS50125">
    <property type="entry name" value="GUANYLATE_CYCLASE_2"/>
    <property type="match status" value="1"/>
</dbReference>
<evidence type="ECO:0000256" key="1">
    <source>
        <dbReference type="ARBA" id="ARBA00004370"/>
    </source>
</evidence>
<feature type="region of interest" description="Disordered" evidence="8">
    <location>
        <begin position="646"/>
        <end position="717"/>
    </location>
</feature>
<proteinExistence type="inferred from homology"/>
<accession>A0A836BS42</accession>
<evidence type="ECO:0000259" key="10">
    <source>
        <dbReference type="PROSITE" id="PS50125"/>
    </source>
</evidence>
<comment type="similarity">
    <text evidence="7">Belongs to the adenylyl cyclase class-4/guanylyl cyclase family.</text>
</comment>
<dbReference type="SUPFAM" id="SSF55073">
    <property type="entry name" value="Nucleotide cyclase"/>
    <property type="match status" value="1"/>
</dbReference>
<dbReference type="PANTHER" id="PTHR11920:SF335">
    <property type="entry name" value="GUANYLATE CYCLASE"/>
    <property type="match status" value="1"/>
</dbReference>
<feature type="domain" description="Guanylate cyclase" evidence="10">
    <location>
        <begin position="1159"/>
        <end position="1301"/>
    </location>
</feature>
<dbReference type="GO" id="GO:0005886">
    <property type="term" value="C:plasma membrane"/>
    <property type="evidence" value="ECO:0007669"/>
    <property type="project" value="TreeGrafter"/>
</dbReference>
<feature type="region of interest" description="Disordered" evidence="8">
    <location>
        <begin position="374"/>
        <end position="442"/>
    </location>
</feature>
<keyword evidence="12" id="KW-1185">Reference proteome</keyword>
<feature type="compositionally biased region" description="Low complexity" evidence="8">
    <location>
        <begin position="457"/>
        <end position="469"/>
    </location>
</feature>
<feature type="compositionally biased region" description="Low complexity" evidence="8">
    <location>
        <begin position="678"/>
        <end position="691"/>
    </location>
</feature>
<keyword evidence="5" id="KW-0472">Membrane</keyword>
<dbReference type="GO" id="GO:0004383">
    <property type="term" value="F:guanylate cyclase activity"/>
    <property type="evidence" value="ECO:0007669"/>
    <property type="project" value="TreeGrafter"/>
</dbReference>
<feature type="region of interest" description="Disordered" evidence="8">
    <location>
        <begin position="100"/>
        <end position="137"/>
    </location>
</feature>
<evidence type="ECO:0000256" key="7">
    <source>
        <dbReference type="RuleBase" id="RU000405"/>
    </source>
</evidence>
<evidence type="ECO:0000256" key="2">
    <source>
        <dbReference type="ARBA" id="ARBA00022692"/>
    </source>
</evidence>
<feature type="compositionally biased region" description="Polar residues" evidence="8">
    <location>
        <begin position="414"/>
        <end position="437"/>
    </location>
</feature>
<keyword evidence="6 7" id="KW-0456">Lyase</keyword>
<keyword evidence="3" id="KW-0547">Nucleotide-binding</keyword>
<name>A0A836BS42_9CHLO</name>
<dbReference type="PROSITE" id="PS00452">
    <property type="entry name" value="GUANYLATE_CYCLASE_1"/>
    <property type="match status" value="1"/>
</dbReference>
<evidence type="ECO:0000256" key="5">
    <source>
        <dbReference type="ARBA" id="ARBA00023136"/>
    </source>
</evidence>
<evidence type="ECO:0000256" key="3">
    <source>
        <dbReference type="ARBA" id="ARBA00022741"/>
    </source>
</evidence>
<feature type="region of interest" description="Disordered" evidence="8">
    <location>
        <begin position="339"/>
        <end position="360"/>
    </location>
</feature>
<dbReference type="GO" id="GO:0007168">
    <property type="term" value="P:receptor guanylyl cyclase signaling pathway"/>
    <property type="evidence" value="ECO:0007669"/>
    <property type="project" value="TreeGrafter"/>
</dbReference>
<evidence type="ECO:0000313" key="12">
    <source>
        <dbReference type="Proteomes" id="UP000612055"/>
    </source>
</evidence>
<feature type="region of interest" description="Disordered" evidence="8">
    <location>
        <begin position="984"/>
        <end position="1010"/>
    </location>
</feature>
<feature type="region of interest" description="Disordered" evidence="8">
    <location>
        <begin position="576"/>
        <end position="596"/>
    </location>
</feature>
<feature type="region of interest" description="Disordered" evidence="8">
    <location>
        <begin position="729"/>
        <end position="760"/>
    </location>
</feature>
<sequence>MRAVLSDVAETLATRALGSAANSEELYAPPFRVQSLAFLLVDEPHDGSARRQVRQRGGLFSCFRAPRADSEPARSPGLLWTPADEPGCRLLGLQLLVKLQPPSHGAPGKSPPMGARKPEPALALPSSASGRAPAVGLQGPGCKHTLAPAAAMYQASTVRSEAGDTRGVAAGPANAAGPDAWAAPKSAAARGAAAEATGKTQLGSACLDGLPVIVTAFTSDGSIRHQNAASQAYYGRRGGDAEAGPGGASPMAQVLYGRATFMTHASSSCQGLQPGPEDALRQLFALDPSKLDHMLERTMVEGGVWEGIIRVPACLNPGPLADGLAALLLSLRSEGGATSRTEHARAEARAAAPQSECRSPRNAVLEGVGCSARAADAETVPSPRPATPPLGAEGSGSRAPEPSEGPEREEPGTAQVQAQAQCSSPSDFRPDQAQQAVPSPAHAKPHICARVLTGITPSPVSVPQRPVSRGRADDHGATVTSSEGAVAPQPLADRILAQSGPHAAHTSAAASYPLPCAAAARAEAPGFVDGCLIRGMSAALRSLSGSHGKGGEEGAAGPIPRSTSLSRGFQACLRQPSPLGSTTGGHSLGGASSRSITPLQTGRSLFMATARIAPAAGDGGPGASGELRLSAARVFLAGALTCAGDASGQHASEPGPAVPDSAQLQQTTSMDGHTARMLSTGLSGRTTGTSRNASSGAVNTSSLLGHRRLAQDKASQRRFATVDPLATSTCGSAGGQQPGLSDAQTAPAVSDGTGSGFTNAMGTLQKEAAGSAAGESAHLSTSRFAGYGAVGSGRRIVSARHYLSGAQLDPSAASAGQGLASGPTSARVPSRVLMFASSLSKAPQGASGAHTMVEGSGVLSASLALPAAFGAAPAQAATDGALSQGPHAGARARTGSGSQHVTDGGHHSTAPSETKLRLRPRTAGAGLPLMQTLGGGGAQTGAPGAQPRRIESAEAFSAQSSGHVQTLECGTASQAVRREQSSCMAGTPNAEGGAQARAGGDWTSHAGEAGAEVASAPREARQSQDMQASCDLDGGLAWHEVRAAAVTDPDSGARYLVVMQKDVTAKVEAERHIAQVSEIQHRLLEQIFPRHVLAYMTEEGFTPQTGEDAPAGEAAGPEDAPGSDASLPSVSGEGPGGPATWRPYVRDCTRLATWHPQVTVLFADIQGFTPMCKQLPPTVVMKFLNDLFVRFDSRLDRYGVYKVETIGDCYVVAGGLITEDADGMAAVQGGSESDPHQADRVFAFAQAMIRAASRVTLPTTGEPVKIRVGIHSGPVVSGVVGTRMPRFCLFGDTINTASRMESTSQPGCVHVSSDTYSLLTSKHEGWTPTGGIEVKGKGLMETQLWTAPVAAPQPS</sequence>
<keyword evidence="4" id="KW-1133">Transmembrane helix</keyword>
<dbReference type="InterPro" id="IPR050401">
    <property type="entry name" value="Cyclic_nucleotide_synthase"/>
</dbReference>
<feature type="compositionally biased region" description="Low complexity" evidence="8">
    <location>
        <begin position="1106"/>
        <end position="1122"/>
    </location>
</feature>
<evidence type="ECO:0000313" key="11">
    <source>
        <dbReference type="EMBL" id="KAG2485323.1"/>
    </source>
</evidence>
<dbReference type="Proteomes" id="UP000612055">
    <property type="component" value="Unassembled WGS sequence"/>
</dbReference>
<reference evidence="11" key="1">
    <citation type="journal article" date="2020" name="bioRxiv">
        <title>Comparative genomics of Chlamydomonas.</title>
        <authorList>
            <person name="Craig R.J."/>
            <person name="Hasan A.R."/>
            <person name="Ness R.W."/>
            <person name="Keightley P.D."/>
        </authorList>
    </citation>
    <scope>NUCLEOTIDE SEQUENCE</scope>
    <source>
        <strain evidence="11">CCAP 11/70</strain>
    </source>
</reference>
<evidence type="ECO:0008006" key="13">
    <source>
        <dbReference type="Google" id="ProtNLM"/>
    </source>
</evidence>
<dbReference type="PROSITE" id="PS50113">
    <property type="entry name" value="PAC"/>
    <property type="match status" value="1"/>
</dbReference>
<dbReference type="GO" id="GO:0004016">
    <property type="term" value="F:adenylate cyclase activity"/>
    <property type="evidence" value="ECO:0007669"/>
    <property type="project" value="TreeGrafter"/>
</dbReference>
<comment type="subcellular location">
    <subcellularLocation>
        <location evidence="1">Membrane</location>
    </subcellularLocation>
</comment>